<dbReference type="AlphaFoldDB" id="A0A0E9U654"/>
<evidence type="ECO:0000313" key="1">
    <source>
        <dbReference type="EMBL" id="JAH61379.1"/>
    </source>
</evidence>
<organism evidence="1">
    <name type="scientific">Anguilla anguilla</name>
    <name type="common">European freshwater eel</name>
    <name type="synonym">Muraena anguilla</name>
    <dbReference type="NCBI Taxonomy" id="7936"/>
    <lineage>
        <taxon>Eukaryota</taxon>
        <taxon>Metazoa</taxon>
        <taxon>Chordata</taxon>
        <taxon>Craniata</taxon>
        <taxon>Vertebrata</taxon>
        <taxon>Euteleostomi</taxon>
        <taxon>Actinopterygii</taxon>
        <taxon>Neopterygii</taxon>
        <taxon>Teleostei</taxon>
        <taxon>Anguilliformes</taxon>
        <taxon>Anguillidae</taxon>
        <taxon>Anguilla</taxon>
    </lineage>
</organism>
<protein>
    <submittedName>
        <fullName evidence="1">Uncharacterized protein</fullName>
    </submittedName>
</protein>
<name>A0A0E9U654_ANGAN</name>
<reference evidence="1" key="2">
    <citation type="journal article" date="2015" name="Fish Shellfish Immunol.">
        <title>Early steps in the European eel (Anguilla anguilla)-Vibrio vulnificus interaction in the gills: Role of the RtxA13 toxin.</title>
        <authorList>
            <person name="Callol A."/>
            <person name="Pajuelo D."/>
            <person name="Ebbesson L."/>
            <person name="Teles M."/>
            <person name="MacKenzie S."/>
            <person name="Amaro C."/>
        </authorList>
    </citation>
    <scope>NUCLEOTIDE SEQUENCE</scope>
</reference>
<proteinExistence type="predicted"/>
<sequence length="19" mass="2173">MQVCFVGIAFIRRTALLPH</sequence>
<dbReference type="EMBL" id="GBXM01047198">
    <property type="protein sequence ID" value="JAH61379.1"/>
    <property type="molecule type" value="Transcribed_RNA"/>
</dbReference>
<reference evidence="1" key="1">
    <citation type="submission" date="2014-11" db="EMBL/GenBank/DDBJ databases">
        <authorList>
            <person name="Amaro Gonzalez C."/>
        </authorList>
    </citation>
    <scope>NUCLEOTIDE SEQUENCE</scope>
</reference>
<accession>A0A0E9U654</accession>